<comment type="caution">
    <text evidence="7">The sequence shown here is derived from an EMBL/GenBank/DDBJ whole genome shotgun (WGS) entry which is preliminary data.</text>
</comment>
<proteinExistence type="inferred from homology"/>
<gene>
    <name evidence="7" type="ORF">IAA98_05115</name>
</gene>
<evidence type="ECO:0000256" key="1">
    <source>
        <dbReference type="ARBA" id="ARBA00001947"/>
    </source>
</evidence>
<comment type="cofactor">
    <cofactor evidence="1">
        <name>Zn(2+)</name>
        <dbReference type="ChEBI" id="CHEBI:29105"/>
    </cofactor>
</comment>
<dbReference type="AlphaFoldDB" id="A0A9D1GWV9"/>
<reference evidence="7" key="1">
    <citation type="submission" date="2020-10" db="EMBL/GenBank/DDBJ databases">
        <authorList>
            <person name="Gilroy R."/>
        </authorList>
    </citation>
    <scope>NUCLEOTIDE SEQUENCE</scope>
    <source>
        <strain evidence="7">ChiGjej1B1-24693</strain>
    </source>
</reference>
<sequence>MDKLVIEPGHGIRVVAGEVGPVGPTEVRIAPSHSYISAGTELTGVRNAQRAAPGATGHQTGYSQAGTVLEVGPAVTRVGVGDRVAAIGQGAFHATETVVAQNLVVPIPETVDSASASVAAMFCFAIEAVHKSSVRLGQKVVVFGAGMMGQMATRLYQLSGAEVAVVDGLDYRRDRLPDGVYVVGPDEQGWQGLAGWAKPYGVEHACIAFGGDATESVQRLKPLMSVGPDGVPAGRIVFPGGAEIHLMMASAMGNIELLSSAKAGPGYRDAQYESGIDYPTAYVPYPVRRNVETMLGFLESGALSVDELITHRYPFADAETAYRDLDERPSEILAAVLTYEQP</sequence>
<dbReference type="SUPFAM" id="SSF51735">
    <property type="entry name" value="NAD(P)-binding Rossmann-fold domains"/>
    <property type="match status" value="1"/>
</dbReference>
<keyword evidence="5" id="KW-0560">Oxidoreductase</keyword>
<dbReference type="EMBL" id="DVLP01000155">
    <property type="protein sequence ID" value="HIT74946.1"/>
    <property type="molecule type" value="Genomic_DNA"/>
</dbReference>
<dbReference type="PANTHER" id="PTHR43350:SF19">
    <property type="entry name" value="D-GULOSIDE 3-DEHYDROGENASE"/>
    <property type="match status" value="1"/>
</dbReference>
<evidence type="ECO:0000256" key="4">
    <source>
        <dbReference type="ARBA" id="ARBA00022833"/>
    </source>
</evidence>
<comment type="similarity">
    <text evidence="2">Belongs to the zinc-containing alcohol dehydrogenase family.</text>
</comment>
<dbReference type="Gene3D" id="3.90.180.10">
    <property type="entry name" value="Medium-chain alcohol dehydrogenases, catalytic domain"/>
    <property type="match status" value="2"/>
</dbReference>
<evidence type="ECO:0000256" key="3">
    <source>
        <dbReference type="ARBA" id="ARBA00022723"/>
    </source>
</evidence>
<evidence type="ECO:0000256" key="2">
    <source>
        <dbReference type="ARBA" id="ARBA00008072"/>
    </source>
</evidence>
<dbReference type="Gene3D" id="3.40.50.720">
    <property type="entry name" value="NAD(P)-binding Rossmann-like Domain"/>
    <property type="match status" value="1"/>
</dbReference>
<evidence type="ECO:0000313" key="7">
    <source>
        <dbReference type="EMBL" id="HIT74946.1"/>
    </source>
</evidence>
<dbReference type="PANTHER" id="PTHR43350">
    <property type="entry name" value="NAD-DEPENDENT ALCOHOL DEHYDROGENASE"/>
    <property type="match status" value="1"/>
</dbReference>
<organism evidence="7 8">
    <name type="scientific">Candidatus Avipropionibacterium avicola</name>
    <dbReference type="NCBI Taxonomy" id="2840701"/>
    <lineage>
        <taxon>Bacteria</taxon>
        <taxon>Bacillati</taxon>
        <taxon>Actinomycetota</taxon>
        <taxon>Actinomycetes</taxon>
        <taxon>Propionibacteriales</taxon>
        <taxon>Propionibacteriaceae</taxon>
        <taxon>Propionibacteriaceae incertae sedis</taxon>
        <taxon>Candidatus Avipropionibacterium</taxon>
    </lineage>
</organism>
<dbReference type="Proteomes" id="UP000886842">
    <property type="component" value="Unassembled WGS sequence"/>
</dbReference>
<dbReference type="SUPFAM" id="SSF50129">
    <property type="entry name" value="GroES-like"/>
    <property type="match status" value="1"/>
</dbReference>
<keyword evidence="4" id="KW-0862">Zinc</keyword>
<dbReference type="InterPro" id="IPR036291">
    <property type="entry name" value="NAD(P)-bd_dom_sf"/>
</dbReference>
<dbReference type="CDD" id="cd08255">
    <property type="entry name" value="2-desacetyl-2-hydroxyethyl_bacteriochlorophyllide_like"/>
    <property type="match status" value="1"/>
</dbReference>
<dbReference type="SMART" id="SM00829">
    <property type="entry name" value="PKS_ER"/>
    <property type="match status" value="1"/>
</dbReference>
<dbReference type="GO" id="GO:0046872">
    <property type="term" value="F:metal ion binding"/>
    <property type="evidence" value="ECO:0007669"/>
    <property type="project" value="UniProtKB-KW"/>
</dbReference>
<evidence type="ECO:0000256" key="5">
    <source>
        <dbReference type="ARBA" id="ARBA00023002"/>
    </source>
</evidence>
<feature type="domain" description="Enoyl reductase (ER)" evidence="6">
    <location>
        <begin position="9"/>
        <end position="328"/>
    </location>
</feature>
<keyword evidence="3" id="KW-0479">Metal-binding</keyword>
<evidence type="ECO:0000259" key="6">
    <source>
        <dbReference type="SMART" id="SM00829"/>
    </source>
</evidence>
<dbReference type="GO" id="GO:0016491">
    <property type="term" value="F:oxidoreductase activity"/>
    <property type="evidence" value="ECO:0007669"/>
    <property type="project" value="UniProtKB-KW"/>
</dbReference>
<name>A0A9D1GWV9_9ACTN</name>
<dbReference type="InterPro" id="IPR020843">
    <property type="entry name" value="ER"/>
</dbReference>
<evidence type="ECO:0000313" key="8">
    <source>
        <dbReference type="Proteomes" id="UP000886842"/>
    </source>
</evidence>
<reference evidence="7" key="2">
    <citation type="journal article" date="2021" name="PeerJ">
        <title>Extensive microbial diversity within the chicken gut microbiome revealed by metagenomics and culture.</title>
        <authorList>
            <person name="Gilroy R."/>
            <person name="Ravi A."/>
            <person name="Getino M."/>
            <person name="Pursley I."/>
            <person name="Horton D.L."/>
            <person name="Alikhan N.F."/>
            <person name="Baker D."/>
            <person name="Gharbi K."/>
            <person name="Hall N."/>
            <person name="Watson M."/>
            <person name="Adriaenssens E.M."/>
            <person name="Foster-Nyarko E."/>
            <person name="Jarju S."/>
            <person name="Secka A."/>
            <person name="Antonio M."/>
            <person name="Oren A."/>
            <person name="Chaudhuri R.R."/>
            <person name="La Ragione R."/>
            <person name="Hildebrand F."/>
            <person name="Pallen M.J."/>
        </authorList>
    </citation>
    <scope>NUCLEOTIDE SEQUENCE</scope>
    <source>
        <strain evidence="7">ChiGjej1B1-24693</strain>
    </source>
</reference>
<dbReference type="InterPro" id="IPR011032">
    <property type="entry name" value="GroES-like_sf"/>
</dbReference>
<protein>
    <submittedName>
        <fullName evidence="7">Alcohol dehydrogenase</fullName>
    </submittedName>
</protein>
<accession>A0A9D1GWV9</accession>